<dbReference type="PANTHER" id="PTHR47593:SF8">
    <property type="entry name" value="OS12G0581900 PROTEIN"/>
    <property type="match status" value="1"/>
</dbReference>
<dbReference type="InterPro" id="IPR013087">
    <property type="entry name" value="Znf_C2H2_type"/>
</dbReference>
<dbReference type="PROSITE" id="PS00028">
    <property type="entry name" value="ZINC_FINGER_C2H2_1"/>
    <property type="match status" value="1"/>
</dbReference>
<dbReference type="InterPro" id="IPR036236">
    <property type="entry name" value="Znf_C2H2_sf"/>
</dbReference>
<feature type="compositionally biased region" description="Polar residues" evidence="2">
    <location>
        <begin position="27"/>
        <end position="52"/>
    </location>
</feature>
<evidence type="ECO:0000256" key="1">
    <source>
        <dbReference type="PROSITE-ProRule" id="PRU00042"/>
    </source>
</evidence>
<reference evidence="4" key="1">
    <citation type="submission" date="2020-05" db="EMBL/GenBank/DDBJ databases">
        <title>WGS assembly of Panicum virgatum.</title>
        <authorList>
            <person name="Lovell J.T."/>
            <person name="Jenkins J."/>
            <person name="Shu S."/>
            <person name="Juenger T.E."/>
            <person name="Schmutz J."/>
        </authorList>
    </citation>
    <scope>NUCLEOTIDE SEQUENCE</scope>
    <source>
        <strain evidence="4">AP13</strain>
    </source>
</reference>
<protein>
    <recommendedName>
        <fullName evidence="3">C2H2-type domain-containing protein</fullName>
    </recommendedName>
</protein>
<evidence type="ECO:0000256" key="2">
    <source>
        <dbReference type="SAM" id="MobiDB-lite"/>
    </source>
</evidence>
<dbReference type="PANTHER" id="PTHR47593">
    <property type="entry name" value="ZINC FINGER PROTEIN 4-LIKE"/>
    <property type="match status" value="1"/>
</dbReference>
<sequence>MSCNLKQEQSCSLADLEQQPKPKRTLARQQQMEQGDEASSVNKESPEQQLTSEQDDDGATWLNLTLGASESPEPATPPASSPGSEPAAAAKPSATPPHKVFSCNFCLRKFFSSQALGGHQNAHKRERSAAKRSYHAQRMIVGLPLQAHAALMHSLRVNPASAAIQKAAPIRTAARFLEGGVAWGTIACEDAPSSAWPGSFRLRTQHSEHEQASEQSKIDLNLRL</sequence>
<dbReference type="Gene3D" id="3.30.160.60">
    <property type="entry name" value="Classic Zinc Finger"/>
    <property type="match status" value="1"/>
</dbReference>
<keyword evidence="1" id="KW-0862">Zinc</keyword>
<name>A0A8T0V6X9_PANVG</name>
<dbReference type="PROSITE" id="PS50157">
    <property type="entry name" value="ZINC_FINGER_C2H2_2"/>
    <property type="match status" value="1"/>
</dbReference>
<dbReference type="AlphaFoldDB" id="A0A8T0V6X9"/>
<evidence type="ECO:0000313" key="5">
    <source>
        <dbReference type="Proteomes" id="UP000823388"/>
    </source>
</evidence>
<organism evidence="4 5">
    <name type="scientific">Panicum virgatum</name>
    <name type="common">Blackwell switchgrass</name>
    <dbReference type="NCBI Taxonomy" id="38727"/>
    <lineage>
        <taxon>Eukaryota</taxon>
        <taxon>Viridiplantae</taxon>
        <taxon>Streptophyta</taxon>
        <taxon>Embryophyta</taxon>
        <taxon>Tracheophyta</taxon>
        <taxon>Spermatophyta</taxon>
        <taxon>Magnoliopsida</taxon>
        <taxon>Liliopsida</taxon>
        <taxon>Poales</taxon>
        <taxon>Poaceae</taxon>
        <taxon>PACMAD clade</taxon>
        <taxon>Panicoideae</taxon>
        <taxon>Panicodae</taxon>
        <taxon>Paniceae</taxon>
        <taxon>Panicinae</taxon>
        <taxon>Panicum</taxon>
        <taxon>Panicum sect. Hiantes</taxon>
    </lineage>
</organism>
<comment type="caution">
    <text evidence="4">The sequence shown here is derived from an EMBL/GenBank/DDBJ whole genome shotgun (WGS) entry which is preliminary data.</text>
</comment>
<accession>A0A8T0V6X9</accession>
<evidence type="ECO:0000259" key="3">
    <source>
        <dbReference type="PROSITE" id="PS50157"/>
    </source>
</evidence>
<dbReference type="InterPro" id="IPR053266">
    <property type="entry name" value="Zinc_finger_protein_7"/>
</dbReference>
<gene>
    <name evidence="4" type="ORF">PVAP13_3KG103800</name>
</gene>
<feature type="compositionally biased region" description="Polar residues" evidence="2">
    <location>
        <begin position="1"/>
        <end position="12"/>
    </location>
</feature>
<keyword evidence="1" id="KW-0863">Zinc-finger</keyword>
<proteinExistence type="predicted"/>
<dbReference type="SUPFAM" id="SSF57667">
    <property type="entry name" value="beta-beta-alpha zinc fingers"/>
    <property type="match status" value="1"/>
</dbReference>
<feature type="domain" description="C2H2-type" evidence="3">
    <location>
        <begin position="101"/>
        <end position="128"/>
    </location>
</feature>
<feature type="compositionally biased region" description="Low complexity" evidence="2">
    <location>
        <begin position="81"/>
        <end position="94"/>
    </location>
</feature>
<evidence type="ECO:0000313" key="4">
    <source>
        <dbReference type="EMBL" id="KAG2630308.1"/>
    </source>
</evidence>
<feature type="region of interest" description="Disordered" evidence="2">
    <location>
        <begin position="1"/>
        <end position="94"/>
    </location>
</feature>
<dbReference type="EMBL" id="CM029041">
    <property type="protein sequence ID" value="KAG2630308.1"/>
    <property type="molecule type" value="Genomic_DNA"/>
</dbReference>
<keyword evidence="1" id="KW-0479">Metal-binding</keyword>
<keyword evidence="5" id="KW-1185">Reference proteome</keyword>
<dbReference type="Proteomes" id="UP000823388">
    <property type="component" value="Chromosome 3K"/>
</dbReference>
<dbReference type="GO" id="GO:0008270">
    <property type="term" value="F:zinc ion binding"/>
    <property type="evidence" value="ECO:0007669"/>
    <property type="project" value="UniProtKB-KW"/>
</dbReference>